<keyword evidence="5" id="KW-0325">Glycoprotein</keyword>
<evidence type="ECO:0000313" key="7">
    <source>
        <dbReference type="EMBL" id="GMN46935.1"/>
    </source>
</evidence>
<proteinExistence type="inferred from homology"/>
<accession>A0AA88A8E0</accession>
<sequence length="400" mass="45164">MNLIMMITRTGVFSVIFVVIPLYCGIDPFRQSAISSFPDFKAYRVDFSLWSLLPFEKDVHNLLEKSEIRFRNELQGPESITFDLLGRGPYTGVADGRILFWNGHSWTTFAYASPNWSEICDWRASSLSYLKNEHICGRPLGIRFNKKTGELYIADAYFGILKVGPQGGLATPITTEVQGVPFKFISDLDIDEYGNVYFTDSSTIYQRRDFMQLTFAGENSGRVLKYNPETEETTVLARNLQYPIGVSVSKDGSFFVFCEGSLGRLSKYWLKGEKAGTSEVLAILHGFPENVRTNENGELWVAINYRRSIYAHLSGLHPKIREFMLKLPIPASFHYLLHIGGWPHGIVVKYSPDGKILKILEDKRGKFVKSVTEVAEIDGKLWIGSLLMPSVAVYSLDGSK</sequence>
<dbReference type="SUPFAM" id="SSF63829">
    <property type="entry name" value="Calcium-dependent phosphotriesterase"/>
    <property type="match status" value="1"/>
</dbReference>
<comment type="subcellular location">
    <subcellularLocation>
        <location evidence="1">Vacuole</location>
    </subcellularLocation>
</comment>
<evidence type="ECO:0000256" key="1">
    <source>
        <dbReference type="ARBA" id="ARBA00004116"/>
    </source>
</evidence>
<gene>
    <name evidence="7" type="ORF">TIFTF001_016115</name>
</gene>
<dbReference type="GO" id="GO:0016787">
    <property type="term" value="F:hydrolase activity"/>
    <property type="evidence" value="ECO:0007669"/>
    <property type="project" value="TreeGrafter"/>
</dbReference>
<evidence type="ECO:0000313" key="8">
    <source>
        <dbReference type="Proteomes" id="UP001187192"/>
    </source>
</evidence>
<evidence type="ECO:0000256" key="3">
    <source>
        <dbReference type="ARBA" id="ARBA00022554"/>
    </source>
</evidence>
<keyword evidence="3" id="KW-0926">Vacuole</keyword>
<reference evidence="7" key="1">
    <citation type="submission" date="2023-07" db="EMBL/GenBank/DDBJ databases">
        <title>draft genome sequence of fig (Ficus carica).</title>
        <authorList>
            <person name="Takahashi T."/>
            <person name="Nishimura K."/>
        </authorList>
    </citation>
    <scope>NUCLEOTIDE SEQUENCE</scope>
</reference>
<organism evidence="7 8">
    <name type="scientific">Ficus carica</name>
    <name type="common">Common fig</name>
    <dbReference type="NCBI Taxonomy" id="3494"/>
    <lineage>
        <taxon>Eukaryota</taxon>
        <taxon>Viridiplantae</taxon>
        <taxon>Streptophyta</taxon>
        <taxon>Embryophyta</taxon>
        <taxon>Tracheophyta</taxon>
        <taxon>Spermatophyta</taxon>
        <taxon>Magnoliopsida</taxon>
        <taxon>eudicotyledons</taxon>
        <taxon>Gunneridae</taxon>
        <taxon>Pentapetalae</taxon>
        <taxon>rosids</taxon>
        <taxon>fabids</taxon>
        <taxon>Rosales</taxon>
        <taxon>Moraceae</taxon>
        <taxon>Ficeae</taxon>
        <taxon>Ficus</taxon>
    </lineage>
</organism>
<dbReference type="GO" id="GO:0012505">
    <property type="term" value="C:endomembrane system"/>
    <property type="evidence" value="ECO:0007669"/>
    <property type="project" value="TreeGrafter"/>
</dbReference>
<keyword evidence="4" id="KW-0732">Signal</keyword>
<comment type="similarity">
    <text evidence="2">Belongs to the strictosidine synthase family.</text>
</comment>
<dbReference type="PANTHER" id="PTHR10426">
    <property type="entry name" value="STRICTOSIDINE SYNTHASE-RELATED"/>
    <property type="match status" value="1"/>
</dbReference>
<dbReference type="EMBL" id="BTGU01000024">
    <property type="protein sequence ID" value="GMN46935.1"/>
    <property type="molecule type" value="Genomic_DNA"/>
</dbReference>
<protein>
    <recommendedName>
        <fullName evidence="6">Strictosidine synthase conserved region domain-containing protein</fullName>
    </recommendedName>
</protein>
<dbReference type="InterPro" id="IPR018119">
    <property type="entry name" value="Strictosidine_synth_cons-reg"/>
</dbReference>
<dbReference type="Gene3D" id="2.120.10.30">
    <property type="entry name" value="TolB, C-terminal domain"/>
    <property type="match status" value="1"/>
</dbReference>
<evidence type="ECO:0000259" key="6">
    <source>
        <dbReference type="Pfam" id="PF03088"/>
    </source>
</evidence>
<feature type="domain" description="Strictosidine synthase conserved region" evidence="6">
    <location>
        <begin position="187"/>
        <end position="273"/>
    </location>
</feature>
<dbReference type="AlphaFoldDB" id="A0AA88A8E0"/>
<dbReference type="Proteomes" id="UP001187192">
    <property type="component" value="Unassembled WGS sequence"/>
</dbReference>
<dbReference type="PANTHER" id="PTHR10426:SF106">
    <property type="entry name" value="PROTEIN STRICTOSIDINE SYNTHASE-LIKE 3"/>
    <property type="match status" value="1"/>
</dbReference>
<dbReference type="InterPro" id="IPR011042">
    <property type="entry name" value="6-blade_b-propeller_TolB-like"/>
</dbReference>
<evidence type="ECO:0000256" key="4">
    <source>
        <dbReference type="ARBA" id="ARBA00022729"/>
    </source>
</evidence>
<dbReference type="FunFam" id="2.120.10.30:FF:000032">
    <property type="entry name" value="Protein STRICTOSIDINE SYNTHASE-LIKE 13"/>
    <property type="match status" value="1"/>
</dbReference>
<evidence type="ECO:0000256" key="2">
    <source>
        <dbReference type="ARBA" id="ARBA00009191"/>
    </source>
</evidence>
<dbReference type="GO" id="GO:0005773">
    <property type="term" value="C:vacuole"/>
    <property type="evidence" value="ECO:0007669"/>
    <property type="project" value="UniProtKB-SubCell"/>
</dbReference>
<name>A0AA88A8E0_FICCA</name>
<dbReference type="Pfam" id="PF03088">
    <property type="entry name" value="Str_synth"/>
    <property type="match status" value="1"/>
</dbReference>
<keyword evidence="8" id="KW-1185">Reference proteome</keyword>
<evidence type="ECO:0000256" key="5">
    <source>
        <dbReference type="ARBA" id="ARBA00023180"/>
    </source>
</evidence>
<comment type="caution">
    <text evidence="7">The sequence shown here is derived from an EMBL/GenBank/DDBJ whole genome shotgun (WGS) entry which is preliminary data.</text>
</comment>